<proteinExistence type="predicted"/>
<organism evidence="3 4">
    <name type="scientific">Streptomyces turgidiscabies</name>
    <dbReference type="NCBI Taxonomy" id="85558"/>
    <lineage>
        <taxon>Bacteria</taxon>
        <taxon>Bacillati</taxon>
        <taxon>Actinomycetota</taxon>
        <taxon>Actinomycetes</taxon>
        <taxon>Kitasatosporales</taxon>
        <taxon>Streptomycetaceae</taxon>
        <taxon>Streptomyces</taxon>
    </lineage>
</organism>
<accession>A0ABU0RUG1</accession>
<dbReference type="InterPro" id="IPR029044">
    <property type="entry name" value="Nucleotide-diphossugar_trans"/>
</dbReference>
<dbReference type="PANTHER" id="PTHR43179">
    <property type="entry name" value="RHAMNOSYLTRANSFERASE WBBL"/>
    <property type="match status" value="1"/>
</dbReference>
<dbReference type="EC" id="2.4.1.289" evidence="3"/>
<name>A0ABU0RUG1_9ACTN</name>
<dbReference type="InterPro" id="IPR001173">
    <property type="entry name" value="Glyco_trans_2-like"/>
</dbReference>
<sequence>MSTVAVIVVTWNSASVLPGFLAALPDGMAGLDWRLVVADNDSADDTVEVLRTLAPDATVVQTGRNAGYAAGVNAALRAAGDHGPALICNPDIRMREGCAKRLVDSLGDGVGIAVPLLYEEGRDTPHHSLRRESSVLRALGEALIGNTRAGRFPRLSELVTDAAAYQRPTRADWATGALMAISGDCLAACGRWDESFFLYSEETEYCLRARDRGYATQLEPTAEAVHLGGDSQVSPRLWTLLTLNRVRLYRKRHGPLATAAFRTAVLLRETSRAALGRPAARAAAVALAKPGALNKTTGPVKGARGTARQATTARHPPANPSRHPLSATTSPPRPGAATNPRHL</sequence>
<evidence type="ECO:0000259" key="2">
    <source>
        <dbReference type="Pfam" id="PF00535"/>
    </source>
</evidence>
<dbReference type="Gene3D" id="3.90.550.10">
    <property type="entry name" value="Spore Coat Polysaccharide Biosynthesis Protein SpsA, Chain A"/>
    <property type="match status" value="1"/>
</dbReference>
<reference evidence="3 4" key="1">
    <citation type="submission" date="2023-07" db="EMBL/GenBank/DDBJ databases">
        <title>Comparative genomics of wheat-associated soil bacteria to identify genetic determinants of phenazine resistance.</title>
        <authorList>
            <person name="Mouncey N."/>
        </authorList>
    </citation>
    <scope>NUCLEOTIDE SEQUENCE [LARGE SCALE GENOMIC DNA]</scope>
    <source>
        <strain evidence="3 4">W2I16</strain>
    </source>
</reference>
<gene>
    <name evidence="3" type="ORF">QFZ49_005572</name>
</gene>
<dbReference type="Pfam" id="PF00535">
    <property type="entry name" value="Glycos_transf_2"/>
    <property type="match status" value="1"/>
</dbReference>
<dbReference type="SUPFAM" id="SSF53448">
    <property type="entry name" value="Nucleotide-diphospho-sugar transferases"/>
    <property type="match status" value="1"/>
</dbReference>
<evidence type="ECO:0000313" key="3">
    <source>
        <dbReference type="EMBL" id="MDQ0935600.1"/>
    </source>
</evidence>
<feature type="region of interest" description="Disordered" evidence="1">
    <location>
        <begin position="293"/>
        <end position="343"/>
    </location>
</feature>
<keyword evidence="4" id="KW-1185">Reference proteome</keyword>
<dbReference type="PANTHER" id="PTHR43179:SF7">
    <property type="entry name" value="RHAMNOSYLTRANSFERASE WBBL"/>
    <property type="match status" value="1"/>
</dbReference>
<dbReference type="Proteomes" id="UP001223072">
    <property type="component" value="Unassembled WGS sequence"/>
</dbReference>
<keyword evidence="3" id="KW-0328">Glycosyltransferase</keyword>
<evidence type="ECO:0000256" key="1">
    <source>
        <dbReference type="SAM" id="MobiDB-lite"/>
    </source>
</evidence>
<dbReference type="EMBL" id="JAUSZS010000007">
    <property type="protein sequence ID" value="MDQ0935600.1"/>
    <property type="molecule type" value="Genomic_DNA"/>
</dbReference>
<protein>
    <submittedName>
        <fullName evidence="3">N-acetylglucosaminyl-diphospho-decaprenol L-rhamnosyltransferase</fullName>
        <ecNumber evidence="3">2.4.1.289</ecNumber>
    </submittedName>
</protein>
<dbReference type="GO" id="GO:0102096">
    <property type="term" value="F:decaprenyl-N-acetyl-alpha-D-glucosaminyl-pyrophosphate:dTDP-alpha-L-rhamnose rhamnosyltransferase activity"/>
    <property type="evidence" value="ECO:0007669"/>
    <property type="project" value="UniProtKB-EC"/>
</dbReference>
<feature type="compositionally biased region" description="Low complexity" evidence="1">
    <location>
        <begin position="302"/>
        <end position="314"/>
    </location>
</feature>
<comment type="caution">
    <text evidence="3">The sequence shown here is derived from an EMBL/GenBank/DDBJ whole genome shotgun (WGS) entry which is preliminary data.</text>
</comment>
<dbReference type="RefSeq" id="WP_307629136.1">
    <property type="nucleotide sequence ID" value="NZ_JAUSZS010000007.1"/>
</dbReference>
<keyword evidence="3" id="KW-0808">Transferase</keyword>
<evidence type="ECO:0000313" key="4">
    <source>
        <dbReference type="Proteomes" id="UP001223072"/>
    </source>
</evidence>
<feature type="domain" description="Glycosyltransferase 2-like" evidence="2">
    <location>
        <begin position="6"/>
        <end position="133"/>
    </location>
</feature>